<name>A0ABD6RG67_BACTU</name>
<keyword evidence="11 14" id="KW-1133">Transmembrane helix</keyword>
<protein>
    <recommendedName>
        <fullName evidence="3">histidine kinase</fullName>
        <ecNumber evidence="3">2.7.13.3</ecNumber>
    </recommendedName>
</protein>
<keyword evidence="7 14" id="KW-0812">Transmembrane</keyword>
<keyword evidence="8" id="KW-0547">Nucleotide-binding</keyword>
<reference evidence="17 18" key="1">
    <citation type="submission" date="2017-01" db="EMBL/GenBank/DDBJ databases">
        <title>Draft Genome Sequence of Bacillus thuringiensis DNG9.</title>
        <authorList>
            <person name="Rosana A.R."/>
            <person name="Daas M.S."/>
            <person name="Acedo J.Z."/>
            <person name="Case R.J."/>
            <person name="Vederas J.C."/>
            <person name="Nateche F."/>
            <person name="Kebbouche-Gana S."/>
        </authorList>
    </citation>
    <scope>NUCLEOTIDE SEQUENCE [LARGE SCALE GENOMIC DNA]</scope>
    <source>
        <strain evidence="17 18">DNG9</strain>
    </source>
</reference>
<dbReference type="SUPFAM" id="SSF55874">
    <property type="entry name" value="ATPase domain of HSP90 chaperone/DNA topoisomerase II/histidine kinase"/>
    <property type="match status" value="1"/>
</dbReference>
<comment type="subcellular location">
    <subcellularLocation>
        <location evidence="2">Cell membrane</location>
        <topology evidence="2">Multi-pass membrane protein</topology>
    </subcellularLocation>
</comment>
<evidence type="ECO:0000256" key="13">
    <source>
        <dbReference type="ARBA" id="ARBA00023136"/>
    </source>
</evidence>
<evidence type="ECO:0000256" key="9">
    <source>
        <dbReference type="ARBA" id="ARBA00022777"/>
    </source>
</evidence>
<evidence type="ECO:0000256" key="6">
    <source>
        <dbReference type="ARBA" id="ARBA00022679"/>
    </source>
</evidence>
<evidence type="ECO:0000256" key="10">
    <source>
        <dbReference type="ARBA" id="ARBA00022840"/>
    </source>
</evidence>
<dbReference type="InterPro" id="IPR036097">
    <property type="entry name" value="HisK_dim/P_sf"/>
</dbReference>
<accession>A0ABD6RG67</accession>
<keyword evidence="9 17" id="KW-0418">Kinase</keyword>
<dbReference type="Gene3D" id="1.10.287.130">
    <property type="match status" value="1"/>
</dbReference>
<dbReference type="GO" id="GO:0005886">
    <property type="term" value="C:plasma membrane"/>
    <property type="evidence" value="ECO:0007669"/>
    <property type="project" value="UniProtKB-SubCell"/>
</dbReference>
<dbReference type="Proteomes" id="UP000190187">
    <property type="component" value="Unassembled WGS sequence"/>
</dbReference>
<dbReference type="Pfam" id="PF02518">
    <property type="entry name" value="HATPase_c"/>
    <property type="match status" value="1"/>
</dbReference>
<evidence type="ECO:0000259" key="16">
    <source>
        <dbReference type="PROSITE" id="PS50885"/>
    </source>
</evidence>
<dbReference type="FunFam" id="3.30.565.10:FF:000013">
    <property type="entry name" value="Two-component sensor histidine kinase"/>
    <property type="match status" value="1"/>
</dbReference>
<organism evidence="17 18">
    <name type="scientific">Bacillus thuringiensis</name>
    <dbReference type="NCBI Taxonomy" id="1428"/>
    <lineage>
        <taxon>Bacteria</taxon>
        <taxon>Bacillati</taxon>
        <taxon>Bacillota</taxon>
        <taxon>Bacilli</taxon>
        <taxon>Bacillales</taxon>
        <taxon>Bacillaceae</taxon>
        <taxon>Bacillus</taxon>
        <taxon>Bacillus cereus group</taxon>
    </lineage>
</organism>
<sequence>MKRIQKNRSLFKMFGESDIKLKIKSLQGIRAKFFIAFICSILLATVSIIVFQILIGNIYSHVTALEERYSFLYFIVFLIFTTTYFACMTKTMMKRLSEINKNVKEISNGNFEVHIPISKNDEIGELATNVNRMAKSLKESIENEKKSQEMKTEMISNISHDLRTPVTSLIGYADLLGNKLHSNGEECEQYVSILKRKSYELKHQVDDLLEYCQINYREIELHKDEVDMKALIEQIMIDFVPQLDDANMNFYIKNDEVLHVEVDVALIVRLFENVIGNSIMYGRDGKEIAIEIFNKTMNVEVEIKNFGQCIPKEDLPYIFEKLYRSEKSRSSHMGGKGIGLAISKSIAELHQGDITVRSNDKETVFTVKLPQYKKVRKS</sequence>
<feature type="transmembrane region" description="Helical" evidence="14">
    <location>
        <begin position="71"/>
        <end position="87"/>
    </location>
</feature>
<keyword evidence="13 14" id="KW-0472">Membrane</keyword>
<dbReference type="GO" id="GO:0005524">
    <property type="term" value="F:ATP binding"/>
    <property type="evidence" value="ECO:0007669"/>
    <property type="project" value="UniProtKB-KW"/>
</dbReference>
<dbReference type="InterPro" id="IPR003594">
    <property type="entry name" value="HATPase_dom"/>
</dbReference>
<evidence type="ECO:0000256" key="12">
    <source>
        <dbReference type="ARBA" id="ARBA00023012"/>
    </source>
</evidence>
<evidence type="ECO:0000256" key="1">
    <source>
        <dbReference type="ARBA" id="ARBA00000085"/>
    </source>
</evidence>
<dbReference type="InterPro" id="IPR003661">
    <property type="entry name" value="HisK_dim/P_dom"/>
</dbReference>
<evidence type="ECO:0000313" key="17">
    <source>
        <dbReference type="EMBL" id="OPD55613.1"/>
    </source>
</evidence>
<dbReference type="InterPro" id="IPR005467">
    <property type="entry name" value="His_kinase_dom"/>
</dbReference>
<dbReference type="InterPro" id="IPR003660">
    <property type="entry name" value="HAMP_dom"/>
</dbReference>
<dbReference type="SMART" id="SM00304">
    <property type="entry name" value="HAMP"/>
    <property type="match status" value="1"/>
</dbReference>
<comment type="caution">
    <text evidence="17">The sequence shown here is derived from an EMBL/GenBank/DDBJ whole genome shotgun (WGS) entry which is preliminary data.</text>
</comment>
<dbReference type="SUPFAM" id="SSF158472">
    <property type="entry name" value="HAMP domain-like"/>
    <property type="match status" value="1"/>
</dbReference>
<gene>
    <name evidence="17" type="ORF">BVF97_04425</name>
</gene>
<feature type="domain" description="Histidine kinase" evidence="15">
    <location>
        <begin position="157"/>
        <end position="373"/>
    </location>
</feature>
<evidence type="ECO:0000256" key="8">
    <source>
        <dbReference type="ARBA" id="ARBA00022741"/>
    </source>
</evidence>
<evidence type="ECO:0000256" key="11">
    <source>
        <dbReference type="ARBA" id="ARBA00022989"/>
    </source>
</evidence>
<dbReference type="PRINTS" id="PR00344">
    <property type="entry name" value="BCTRLSENSOR"/>
</dbReference>
<dbReference type="SMART" id="SM00388">
    <property type="entry name" value="HisKA"/>
    <property type="match status" value="1"/>
</dbReference>
<dbReference type="Gene3D" id="6.10.340.10">
    <property type="match status" value="1"/>
</dbReference>
<keyword evidence="10" id="KW-0067">ATP-binding</keyword>
<evidence type="ECO:0000256" key="3">
    <source>
        <dbReference type="ARBA" id="ARBA00012438"/>
    </source>
</evidence>
<dbReference type="Gene3D" id="3.30.565.10">
    <property type="entry name" value="Histidine kinase-like ATPase, C-terminal domain"/>
    <property type="match status" value="1"/>
</dbReference>
<dbReference type="AlphaFoldDB" id="A0ABD6RG67"/>
<dbReference type="GO" id="GO:0004673">
    <property type="term" value="F:protein histidine kinase activity"/>
    <property type="evidence" value="ECO:0007669"/>
    <property type="project" value="UniProtKB-EC"/>
</dbReference>
<dbReference type="CDD" id="cd00082">
    <property type="entry name" value="HisKA"/>
    <property type="match status" value="1"/>
</dbReference>
<dbReference type="GO" id="GO:0000160">
    <property type="term" value="P:phosphorelay signal transduction system"/>
    <property type="evidence" value="ECO:0007669"/>
    <property type="project" value="UniProtKB-KW"/>
</dbReference>
<feature type="transmembrane region" description="Helical" evidence="14">
    <location>
        <begin position="33"/>
        <end position="59"/>
    </location>
</feature>
<dbReference type="Pfam" id="PF00672">
    <property type="entry name" value="HAMP"/>
    <property type="match status" value="1"/>
</dbReference>
<comment type="catalytic activity">
    <reaction evidence="1">
        <text>ATP + protein L-histidine = ADP + protein N-phospho-L-histidine.</text>
        <dbReference type="EC" id="2.7.13.3"/>
    </reaction>
</comment>
<evidence type="ECO:0000256" key="14">
    <source>
        <dbReference type="SAM" id="Phobius"/>
    </source>
</evidence>
<dbReference type="CDD" id="cd06225">
    <property type="entry name" value="HAMP"/>
    <property type="match status" value="1"/>
</dbReference>
<dbReference type="PROSITE" id="PS50885">
    <property type="entry name" value="HAMP"/>
    <property type="match status" value="1"/>
</dbReference>
<dbReference type="InterPro" id="IPR036890">
    <property type="entry name" value="HATPase_C_sf"/>
</dbReference>
<dbReference type="EC" id="2.7.13.3" evidence="3"/>
<keyword evidence="12" id="KW-0902">Two-component regulatory system</keyword>
<dbReference type="InterPro" id="IPR050398">
    <property type="entry name" value="HssS/ArlS-like"/>
</dbReference>
<evidence type="ECO:0000256" key="4">
    <source>
        <dbReference type="ARBA" id="ARBA00022475"/>
    </source>
</evidence>
<evidence type="ECO:0000259" key="15">
    <source>
        <dbReference type="PROSITE" id="PS50109"/>
    </source>
</evidence>
<dbReference type="PANTHER" id="PTHR45528">
    <property type="entry name" value="SENSOR HISTIDINE KINASE CPXA"/>
    <property type="match status" value="1"/>
</dbReference>
<keyword evidence="6" id="KW-0808">Transferase</keyword>
<evidence type="ECO:0000313" key="18">
    <source>
        <dbReference type="Proteomes" id="UP000190187"/>
    </source>
</evidence>
<dbReference type="InterPro" id="IPR004358">
    <property type="entry name" value="Sig_transdc_His_kin-like_C"/>
</dbReference>
<dbReference type="PROSITE" id="PS50109">
    <property type="entry name" value="HIS_KIN"/>
    <property type="match status" value="1"/>
</dbReference>
<dbReference type="SUPFAM" id="SSF47384">
    <property type="entry name" value="Homodimeric domain of signal transducing histidine kinase"/>
    <property type="match status" value="1"/>
</dbReference>
<dbReference type="SMART" id="SM00387">
    <property type="entry name" value="HATPase_c"/>
    <property type="match status" value="1"/>
</dbReference>
<dbReference type="PANTHER" id="PTHR45528:SF1">
    <property type="entry name" value="SENSOR HISTIDINE KINASE CPXA"/>
    <property type="match status" value="1"/>
</dbReference>
<evidence type="ECO:0000256" key="5">
    <source>
        <dbReference type="ARBA" id="ARBA00022553"/>
    </source>
</evidence>
<dbReference type="EMBL" id="MSTN01000001">
    <property type="protein sequence ID" value="OPD55613.1"/>
    <property type="molecule type" value="Genomic_DNA"/>
</dbReference>
<keyword evidence="4" id="KW-1003">Cell membrane</keyword>
<evidence type="ECO:0000256" key="7">
    <source>
        <dbReference type="ARBA" id="ARBA00022692"/>
    </source>
</evidence>
<keyword evidence="5" id="KW-0597">Phosphoprotein</keyword>
<dbReference type="Pfam" id="PF00512">
    <property type="entry name" value="HisKA"/>
    <property type="match status" value="1"/>
</dbReference>
<proteinExistence type="predicted"/>
<feature type="domain" description="HAMP" evidence="16">
    <location>
        <begin position="90"/>
        <end position="142"/>
    </location>
</feature>
<evidence type="ECO:0000256" key="2">
    <source>
        <dbReference type="ARBA" id="ARBA00004651"/>
    </source>
</evidence>